<dbReference type="EMBL" id="JANJYJ010000001">
    <property type="protein sequence ID" value="KAK3228830.1"/>
    <property type="molecule type" value="Genomic_DNA"/>
</dbReference>
<protein>
    <recommendedName>
        <fullName evidence="1">Reverse transcriptase zinc-binding domain-containing protein</fullName>
    </recommendedName>
</protein>
<evidence type="ECO:0000259" key="1">
    <source>
        <dbReference type="Pfam" id="PF13966"/>
    </source>
</evidence>
<organism evidence="2 3">
    <name type="scientific">Dipteronia sinensis</name>
    <dbReference type="NCBI Taxonomy" id="43782"/>
    <lineage>
        <taxon>Eukaryota</taxon>
        <taxon>Viridiplantae</taxon>
        <taxon>Streptophyta</taxon>
        <taxon>Embryophyta</taxon>
        <taxon>Tracheophyta</taxon>
        <taxon>Spermatophyta</taxon>
        <taxon>Magnoliopsida</taxon>
        <taxon>eudicotyledons</taxon>
        <taxon>Gunneridae</taxon>
        <taxon>Pentapetalae</taxon>
        <taxon>rosids</taxon>
        <taxon>malvids</taxon>
        <taxon>Sapindales</taxon>
        <taxon>Sapindaceae</taxon>
        <taxon>Hippocastanoideae</taxon>
        <taxon>Acereae</taxon>
        <taxon>Dipteronia</taxon>
    </lineage>
</organism>
<accession>A0AAE0B3Y9</accession>
<comment type="caution">
    <text evidence="2">The sequence shown here is derived from an EMBL/GenBank/DDBJ whole genome shotgun (WGS) entry which is preliminary data.</text>
</comment>
<dbReference type="Proteomes" id="UP001281410">
    <property type="component" value="Unassembled WGS sequence"/>
</dbReference>
<keyword evidence="3" id="KW-1185">Reference proteome</keyword>
<name>A0AAE0B3Y9_9ROSI</name>
<evidence type="ECO:0000313" key="3">
    <source>
        <dbReference type="Proteomes" id="UP001281410"/>
    </source>
</evidence>
<reference evidence="2" key="1">
    <citation type="journal article" date="2023" name="Plant J.">
        <title>Genome sequences and population genomics provide insights into the demographic history, inbreeding, and mutation load of two 'living fossil' tree species of Dipteronia.</title>
        <authorList>
            <person name="Feng Y."/>
            <person name="Comes H.P."/>
            <person name="Chen J."/>
            <person name="Zhu S."/>
            <person name="Lu R."/>
            <person name="Zhang X."/>
            <person name="Li P."/>
            <person name="Qiu J."/>
            <person name="Olsen K.M."/>
            <person name="Qiu Y."/>
        </authorList>
    </citation>
    <scope>NUCLEOTIDE SEQUENCE</scope>
    <source>
        <strain evidence="2">NBL</strain>
    </source>
</reference>
<sequence length="184" mass="20999">MGFVGGLGSSFGILKFPYRVQHFLWILLHGKILTNHQRVIRGMAMNASCPRCESSIEDIEHSLRGCIYSIVVWESVSRGITSASYKGDQEGWLLIIFLLRLASNNFLNGKMVTENLPNHLQFASVLWFLWKWRCKRAFDVNFFTPMSPTWSTVLSKIGWMLIMLAPLGMSPFLRLLGCLQGKVR</sequence>
<evidence type="ECO:0000313" key="2">
    <source>
        <dbReference type="EMBL" id="KAK3228830.1"/>
    </source>
</evidence>
<dbReference type="InterPro" id="IPR026960">
    <property type="entry name" value="RVT-Znf"/>
</dbReference>
<gene>
    <name evidence="2" type="ORF">Dsin_000711</name>
</gene>
<dbReference type="Pfam" id="PF13966">
    <property type="entry name" value="zf-RVT"/>
    <property type="match status" value="1"/>
</dbReference>
<proteinExistence type="predicted"/>
<dbReference type="AlphaFoldDB" id="A0AAE0B3Y9"/>
<feature type="domain" description="Reverse transcriptase zinc-binding" evidence="1">
    <location>
        <begin position="15"/>
        <end position="73"/>
    </location>
</feature>